<reference evidence="1" key="1">
    <citation type="submission" date="2012-03" db="EMBL/GenBank/DDBJ databases">
        <title>Soil metatranscriptomics for mining eukaryotic heavy metal resistance genes.</title>
        <authorList>
            <person name="Lehembre F."/>
            <person name="Doillon D."/>
            <person name="David E."/>
            <person name="Perrotto S."/>
            <person name="Baude J."/>
            <person name="Foulon J."/>
            <person name="Harfouche L."/>
            <person name="Vallon L."/>
            <person name="Poulain J."/>
            <person name="Da Silva C."/>
            <person name="Wincker P."/>
            <person name="Oger-Desfeux C."/>
            <person name="Richaud P."/>
            <person name="Chalot M."/>
            <person name="Colpaert J."/>
            <person name="Fraissinet-Tachet L."/>
            <person name="Blaudez D."/>
            <person name="Marmeisse R."/>
        </authorList>
    </citation>
    <scope>NUCLEOTIDE SEQUENCE</scope>
</reference>
<dbReference type="InterPro" id="IPR017900">
    <property type="entry name" value="4Fe4S_Fe_S_CS"/>
</dbReference>
<name>K7ZW74_9EUKA</name>
<sequence length="124" mass="12677">MTTCCCKIPENVTSETCCPPACCPKSCCVTECKTETCQACGCCATSCPCCVSQSKHEATEGADVTKGKGLAPHPQCECASTALEGTDAHTKCGCPLVVVCGCGAECGKCNCKHEGVTKCPPREG</sequence>
<accession>K7ZW74</accession>
<proteinExistence type="evidence at transcript level"/>
<dbReference type="AlphaFoldDB" id="K7ZW74"/>
<dbReference type="PROSITE" id="PS00198">
    <property type="entry name" value="4FE4S_FER_1"/>
    <property type="match status" value="1"/>
</dbReference>
<evidence type="ECO:0000313" key="1">
    <source>
        <dbReference type="EMBL" id="CCG34097.1"/>
    </source>
</evidence>
<gene>
    <name evidence="1" type="primary">CRP2</name>
</gene>
<protein>
    <submittedName>
        <fullName evidence="1">Cystein-Rich Protein (CRP) family 2</fullName>
    </submittedName>
</protein>
<organism evidence="1">
    <name type="scientific">uncultured eukaryote</name>
    <dbReference type="NCBI Taxonomy" id="100272"/>
    <lineage>
        <taxon>Eukaryota</taxon>
        <taxon>environmental samples</taxon>
    </lineage>
</organism>
<dbReference type="EMBL" id="HE716995">
    <property type="protein sequence ID" value="CCG34097.1"/>
    <property type="molecule type" value="mRNA"/>
</dbReference>